<reference evidence="1 2" key="1">
    <citation type="submission" date="2019-11" db="EMBL/GenBank/DDBJ databases">
        <authorList>
            <person name="Zheng R.K."/>
            <person name="Sun C.M."/>
        </authorList>
    </citation>
    <scope>NUCLEOTIDE SEQUENCE [LARGE SCALE GENOMIC DNA]</scope>
    <source>
        <strain evidence="1 2">WC007</strain>
    </source>
</reference>
<dbReference type="KEGG" id="mcos:GM418_26990"/>
<organism evidence="1 2">
    <name type="scientific">Maribellus comscasis</name>
    <dbReference type="NCBI Taxonomy" id="2681766"/>
    <lineage>
        <taxon>Bacteria</taxon>
        <taxon>Pseudomonadati</taxon>
        <taxon>Bacteroidota</taxon>
        <taxon>Bacteroidia</taxon>
        <taxon>Marinilabiliales</taxon>
        <taxon>Prolixibacteraceae</taxon>
        <taxon>Maribellus</taxon>
    </lineage>
</organism>
<evidence type="ECO:0000313" key="1">
    <source>
        <dbReference type="EMBL" id="QGY47177.1"/>
    </source>
</evidence>
<gene>
    <name evidence="1" type="ORF">GM418_26990</name>
</gene>
<evidence type="ECO:0000313" key="2">
    <source>
        <dbReference type="Proteomes" id="UP000428260"/>
    </source>
</evidence>
<dbReference type="Gene3D" id="3.20.20.80">
    <property type="entry name" value="Glycosidases"/>
    <property type="match status" value="1"/>
</dbReference>
<dbReference type="AlphaFoldDB" id="A0A6I6K3M3"/>
<sequence length="476" mass="54720">MKYYLLITLSFFFCLNGLSQNLNKNRIQPYKANGMYWQYQAAPLLLLGASDNDNPFQWTGERLTKHLDAMVSVGANYMRNVMSTRDDGDIFPFKNNKNGIYNLNDWNNEYWDRLTFFLDETAKRGIIVHLTLWDQYDIRGKGADIKKGSPWNPSSNVNYKESENINTWEDFFYSAERENEDLLSYQRRFISQVLNISLQYDHIIYNICNENFTSFVWEKYWAQVIREAAEKQGIKAEITAMQMDAESSVRLVLGNPDLFTFVDISQNNQNALGLSGTDHFDKVMRLRQFVISGDKMPMNNIKIYGSENGVKEAGTSAEAIQRFWRNIFAGCASARFHRPTWGLGLSGETQKNIRSANTFVQEFNLFKSSPLPELIANVSAKQAYCLGLPGIEYAVYLPEGGSVVFDPVVYTDEVEVRWLDVETGTISDTQKYPVQWSSFPGDLQTQKNAGELLLKAPTTNTWTYYNQWIALIRIKD</sequence>
<dbReference type="Proteomes" id="UP000428260">
    <property type="component" value="Chromosome"/>
</dbReference>
<protein>
    <recommendedName>
        <fullName evidence="3">Collagen-binding domain-containing protein</fullName>
    </recommendedName>
</protein>
<accession>A0A6I6K3M3</accession>
<name>A0A6I6K3M3_9BACT</name>
<dbReference type="EMBL" id="CP046401">
    <property type="protein sequence ID" value="QGY47177.1"/>
    <property type="molecule type" value="Genomic_DNA"/>
</dbReference>
<dbReference type="InterPro" id="IPR017853">
    <property type="entry name" value="GH"/>
</dbReference>
<evidence type="ECO:0008006" key="3">
    <source>
        <dbReference type="Google" id="ProtNLM"/>
    </source>
</evidence>
<dbReference type="SUPFAM" id="SSF51445">
    <property type="entry name" value="(Trans)glycosidases"/>
    <property type="match status" value="1"/>
</dbReference>
<proteinExistence type="predicted"/>
<dbReference type="RefSeq" id="WP_158870789.1">
    <property type="nucleotide sequence ID" value="NZ_CP046401.1"/>
</dbReference>
<keyword evidence="2" id="KW-1185">Reference proteome</keyword>